<dbReference type="AlphaFoldDB" id="A0A5N5RP86"/>
<feature type="compositionally biased region" description="Low complexity" evidence="1">
    <location>
        <begin position="27"/>
        <end position="50"/>
    </location>
</feature>
<feature type="domain" description="DUF3566" evidence="3">
    <location>
        <begin position="54"/>
        <end position="170"/>
    </location>
</feature>
<evidence type="ECO:0000313" key="5">
    <source>
        <dbReference type="Proteomes" id="UP000326336"/>
    </source>
</evidence>
<feature type="region of interest" description="Disordered" evidence="1">
    <location>
        <begin position="1"/>
        <end position="50"/>
    </location>
</feature>
<dbReference type="Proteomes" id="UP000326336">
    <property type="component" value="Unassembled WGS sequence"/>
</dbReference>
<keyword evidence="2" id="KW-0812">Transmembrane</keyword>
<feature type="transmembrane region" description="Helical" evidence="2">
    <location>
        <begin position="71"/>
        <end position="94"/>
    </location>
</feature>
<keyword evidence="2" id="KW-0472">Membrane</keyword>
<protein>
    <submittedName>
        <fullName evidence="4">DUF3566 domain-containing protein</fullName>
    </submittedName>
</protein>
<dbReference type="EMBL" id="RQSP01000002">
    <property type="protein sequence ID" value="KAB5608551.1"/>
    <property type="molecule type" value="Genomic_DNA"/>
</dbReference>
<evidence type="ECO:0000256" key="1">
    <source>
        <dbReference type="SAM" id="MobiDB-lite"/>
    </source>
</evidence>
<reference evidence="4 5" key="1">
    <citation type="journal article" date="2019" name="Int. J. Syst. Evol. Microbiol.">
        <title>Bifidobacterium jacchi sp. nov., isolated from the faeces of a baby common marmoset (Callithrix jacchus).</title>
        <authorList>
            <person name="Modesto M."/>
            <person name="Watanabe K."/>
            <person name="Arita M."/>
            <person name="Satti M."/>
            <person name="Oki K."/>
            <person name="Sciavilla P."/>
            <person name="Patavino C."/>
            <person name="Camma C."/>
            <person name="Michelini S."/>
            <person name="Sgorbati B."/>
            <person name="Mattarelli P."/>
        </authorList>
    </citation>
    <scope>NUCLEOTIDE SEQUENCE [LARGE SCALE GENOMIC DNA]</scope>
    <source>
        <strain evidence="4 5">MRM 9.3</strain>
    </source>
</reference>
<evidence type="ECO:0000259" key="3">
    <source>
        <dbReference type="Pfam" id="PF12089"/>
    </source>
</evidence>
<evidence type="ECO:0000256" key="2">
    <source>
        <dbReference type="SAM" id="Phobius"/>
    </source>
</evidence>
<keyword evidence="2" id="KW-1133">Transmembrane helix</keyword>
<keyword evidence="5" id="KW-1185">Reference proteome</keyword>
<feature type="transmembrane region" description="Helical" evidence="2">
    <location>
        <begin position="128"/>
        <end position="154"/>
    </location>
</feature>
<dbReference type="Pfam" id="PF12089">
    <property type="entry name" value="DUF3566"/>
    <property type="match status" value="1"/>
</dbReference>
<dbReference type="OrthoDB" id="3240216at2"/>
<accession>A0A5N5RP86</accession>
<proteinExistence type="predicted"/>
<organism evidence="4 5">
    <name type="scientific">Bifidobacterium jacchi</name>
    <dbReference type="NCBI Taxonomy" id="2490545"/>
    <lineage>
        <taxon>Bacteria</taxon>
        <taxon>Bacillati</taxon>
        <taxon>Actinomycetota</taxon>
        <taxon>Actinomycetes</taxon>
        <taxon>Bifidobacteriales</taxon>
        <taxon>Bifidobacteriaceae</taxon>
        <taxon>Bifidobacterium</taxon>
    </lineage>
</organism>
<comment type="caution">
    <text evidence="4">The sequence shown here is derived from an EMBL/GenBank/DDBJ whole genome shotgun (WGS) entry which is preliminary data.</text>
</comment>
<name>A0A5N5RP86_9BIFI</name>
<sequence length="171" mass="17626">MSENLNGEAGRMPRTTRSAQSTGLGGASSSEVPPTVSSSRSSRPARRGGVPRARRMNLSITHVQVWSVAKVAFMLSIAGAIIQIVAAALVWVLLDAVGVFGQLTNLMSSVNLDSSAFNLSNVLSLSTVLSAVTILSIIGVVLVTLLAVIGALLYNVVSSLVGGLHVTLGDD</sequence>
<evidence type="ECO:0000313" key="4">
    <source>
        <dbReference type="EMBL" id="KAB5608551.1"/>
    </source>
</evidence>
<gene>
    <name evidence="4" type="ORF">EHS19_00985</name>
</gene>
<dbReference type="RefSeq" id="WP_151915922.1">
    <property type="nucleotide sequence ID" value="NZ_RQSP01000002.1"/>
</dbReference>
<dbReference type="InterPro" id="IPR021949">
    <property type="entry name" value="DUF3566_TM"/>
</dbReference>